<dbReference type="InterPro" id="IPR010982">
    <property type="entry name" value="Lambda_DNA-bd_dom_sf"/>
</dbReference>
<dbReference type="SMART" id="SM00354">
    <property type="entry name" value="HTH_LACI"/>
    <property type="match status" value="1"/>
</dbReference>
<dbReference type="GO" id="GO:0000976">
    <property type="term" value="F:transcription cis-regulatory region binding"/>
    <property type="evidence" value="ECO:0007669"/>
    <property type="project" value="TreeGrafter"/>
</dbReference>
<evidence type="ECO:0000313" key="7">
    <source>
        <dbReference type="Proteomes" id="UP000292274"/>
    </source>
</evidence>
<dbReference type="AlphaFoldDB" id="A0A4R0GLL1"/>
<dbReference type="GO" id="GO:0003700">
    <property type="term" value="F:DNA-binding transcription factor activity"/>
    <property type="evidence" value="ECO:0007669"/>
    <property type="project" value="TreeGrafter"/>
</dbReference>
<evidence type="ECO:0000256" key="2">
    <source>
        <dbReference type="ARBA" id="ARBA00023125"/>
    </source>
</evidence>
<keyword evidence="2" id="KW-0238">DNA-binding</keyword>
<name>A0A4R0GLL1_9ACTN</name>
<evidence type="ECO:0000313" key="6">
    <source>
        <dbReference type="EMBL" id="TCB98370.1"/>
    </source>
</evidence>
<dbReference type="PROSITE" id="PS50932">
    <property type="entry name" value="HTH_LACI_2"/>
    <property type="match status" value="1"/>
</dbReference>
<dbReference type="RefSeq" id="WP_131302841.1">
    <property type="nucleotide sequence ID" value="NZ_SJJR01000004.1"/>
</dbReference>
<keyword evidence="1" id="KW-0805">Transcription regulation</keyword>
<feature type="domain" description="HTH lacI-type" evidence="5">
    <location>
        <begin position="2"/>
        <end position="56"/>
    </location>
</feature>
<dbReference type="InterPro" id="IPR046335">
    <property type="entry name" value="LacI/GalR-like_sensor"/>
</dbReference>
<dbReference type="OrthoDB" id="252678at2"/>
<organism evidence="6 7">
    <name type="scientific">Micromonospora zingiberis</name>
    <dbReference type="NCBI Taxonomy" id="2053011"/>
    <lineage>
        <taxon>Bacteria</taxon>
        <taxon>Bacillati</taxon>
        <taxon>Actinomycetota</taxon>
        <taxon>Actinomycetes</taxon>
        <taxon>Micromonosporales</taxon>
        <taxon>Micromonosporaceae</taxon>
        <taxon>Micromonospora</taxon>
    </lineage>
</organism>
<dbReference type="EMBL" id="SJJR01000004">
    <property type="protein sequence ID" value="TCB98370.1"/>
    <property type="molecule type" value="Genomic_DNA"/>
</dbReference>
<dbReference type="SUPFAM" id="SSF53822">
    <property type="entry name" value="Periplasmic binding protein-like I"/>
    <property type="match status" value="1"/>
</dbReference>
<gene>
    <name evidence="6" type="ORF">E0H26_08255</name>
</gene>
<dbReference type="Pfam" id="PF13377">
    <property type="entry name" value="Peripla_BP_3"/>
    <property type="match status" value="1"/>
</dbReference>
<proteinExistence type="predicted"/>
<evidence type="ECO:0000256" key="3">
    <source>
        <dbReference type="ARBA" id="ARBA00023163"/>
    </source>
</evidence>
<evidence type="ECO:0000256" key="1">
    <source>
        <dbReference type="ARBA" id="ARBA00023015"/>
    </source>
</evidence>
<dbReference type="PANTHER" id="PTHR30146">
    <property type="entry name" value="LACI-RELATED TRANSCRIPTIONAL REPRESSOR"/>
    <property type="match status" value="1"/>
</dbReference>
<dbReference type="Pfam" id="PF00356">
    <property type="entry name" value="LacI"/>
    <property type="match status" value="1"/>
</dbReference>
<keyword evidence="3" id="KW-0804">Transcription</keyword>
<dbReference type="Gene3D" id="3.40.50.2300">
    <property type="match status" value="2"/>
</dbReference>
<keyword evidence="7" id="KW-1185">Reference proteome</keyword>
<dbReference type="PANTHER" id="PTHR30146:SF109">
    <property type="entry name" value="HTH-TYPE TRANSCRIPTIONAL REGULATOR GALS"/>
    <property type="match status" value="1"/>
</dbReference>
<reference evidence="6 7" key="1">
    <citation type="submission" date="2019-02" db="EMBL/GenBank/DDBJ databases">
        <title>Jishengella sp. nov., isolated from a root of Zingiber montanum.</title>
        <authorList>
            <person name="Kuncharoen N."/>
            <person name="Kudo T."/>
            <person name="Masahiro Y."/>
            <person name="Ohkuma M."/>
            <person name="Tanasupawat S."/>
        </authorList>
    </citation>
    <scope>NUCLEOTIDE SEQUENCE [LARGE SCALE GENOMIC DNA]</scope>
    <source>
        <strain evidence="6 7">PLAI 1-1</strain>
    </source>
</reference>
<dbReference type="Proteomes" id="UP000292274">
    <property type="component" value="Unassembled WGS sequence"/>
</dbReference>
<dbReference type="SUPFAM" id="SSF47413">
    <property type="entry name" value="lambda repressor-like DNA-binding domains"/>
    <property type="match status" value="1"/>
</dbReference>
<evidence type="ECO:0000259" key="5">
    <source>
        <dbReference type="PROSITE" id="PS50932"/>
    </source>
</evidence>
<protein>
    <submittedName>
        <fullName evidence="6">LacI family transcriptional regulator</fullName>
    </submittedName>
</protein>
<dbReference type="InterPro" id="IPR028082">
    <property type="entry name" value="Peripla_BP_I"/>
</dbReference>
<evidence type="ECO:0000256" key="4">
    <source>
        <dbReference type="SAM" id="MobiDB-lite"/>
    </source>
</evidence>
<dbReference type="Gene3D" id="1.10.260.40">
    <property type="entry name" value="lambda repressor-like DNA-binding domains"/>
    <property type="match status" value="1"/>
</dbReference>
<dbReference type="InterPro" id="IPR000843">
    <property type="entry name" value="HTH_LacI"/>
</dbReference>
<accession>A0A4R0GLL1</accession>
<feature type="region of interest" description="Disordered" evidence="4">
    <location>
        <begin position="328"/>
        <end position="371"/>
    </location>
</feature>
<dbReference type="CDD" id="cd01392">
    <property type="entry name" value="HTH_LacI"/>
    <property type="match status" value="1"/>
</dbReference>
<comment type="caution">
    <text evidence="6">The sequence shown here is derived from an EMBL/GenBank/DDBJ whole genome shotgun (WGS) entry which is preliminary data.</text>
</comment>
<dbReference type="PROSITE" id="PS00356">
    <property type="entry name" value="HTH_LACI_1"/>
    <property type="match status" value="1"/>
</dbReference>
<sequence length="371" mass="38816">MATMQDVARLAQVSVSTVSYVLTGARPISQATRDKVLAAMAELDYQPNAMARGLASRRSRILGLLLPMDERGLGATETAFVTGAAAAASVAGYHLVLSPIGVGDLDELRRLASQRMLDGALLMEVQLHDPRVDVLRELGLPLVLIGRTADTTDLSYVDIDFDQTVEEAVGHLVALGHRRIVYVNHSAGTIAEGYGPATRTRDAFTIAMTGHGLEPLMIPAEDSAAGGRTALATALRQAPDLTAIIAMNENAVFGLLGELGGRGLSVPDDVSVVSMVTSPQVAELATPALTAMNSPGSALGRIAIETLLRHVDNANGEIHQQLLPCALQVRGSSGPPRTGSNTAGNTGADGDEPTVPSTEAARRRAATRRRA</sequence>